<comment type="subcellular location">
    <subcellularLocation>
        <location evidence="1">Cell membrane</location>
        <topology evidence="1">Multi-pass membrane protein</topology>
    </subcellularLocation>
</comment>
<evidence type="ECO:0000256" key="4">
    <source>
        <dbReference type="ARBA" id="ARBA00022989"/>
    </source>
</evidence>
<feature type="transmembrane region" description="Helical" evidence="6">
    <location>
        <begin position="12"/>
        <end position="29"/>
    </location>
</feature>
<dbReference type="GO" id="GO:0043190">
    <property type="term" value="C:ATP-binding cassette (ABC) transporter complex"/>
    <property type="evidence" value="ECO:0007669"/>
    <property type="project" value="InterPro"/>
</dbReference>
<dbReference type="RefSeq" id="WP_211784866.1">
    <property type="nucleotide sequence ID" value="NZ_CP047289.1"/>
</dbReference>
<evidence type="ECO:0000256" key="6">
    <source>
        <dbReference type="SAM" id="Phobius"/>
    </source>
</evidence>
<feature type="transmembrane region" description="Helical" evidence="6">
    <location>
        <begin position="99"/>
        <end position="122"/>
    </location>
</feature>
<dbReference type="Proteomes" id="UP000679284">
    <property type="component" value="Chromosome"/>
</dbReference>
<dbReference type="GO" id="GO:0015920">
    <property type="term" value="P:lipopolysaccharide transport"/>
    <property type="evidence" value="ECO:0007669"/>
    <property type="project" value="TreeGrafter"/>
</dbReference>
<dbReference type="AlphaFoldDB" id="A0A8J8MSB9"/>
<evidence type="ECO:0000256" key="5">
    <source>
        <dbReference type="ARBA" id="ARBA00023136"/>
    </source>
</evidence>
<dbReference type="GO" id="GO:0055085">
    <property type="term" value="P:transmembrane transport"/>
    <property type="evidence" value="ECO:0007669"/>
    <property type="project" value="InterPro"/>
</dbReference>
<sequence length="363" mass="39585">MARFDRYMLSQLLQLFGFFSLILVAVYWINSAVGLFDDLIGDGQSALVFLEFSLLTLPNVIRLVLPISAFVATVYVVNRLTAESELVVMQATGFSSFRLARPVVFFGLFVAAMMLILMNILVPLSRTMLADRTAEVQDSLAAQFIRDGEFLHPADGLTLFIREIGPNGEIGGLFLQDSRGPSQVTYTAGQAYLVRADSGPKLVMIDGMAQTLENGRLAVTRFADFTYDIGAMLSPAKRSARRMNELSTIELLHPTDALAEETRSDRAEMVFEGHDRLGQPFLGLAASLIGFAALLMGGFSRFGLWRQIAVAIVLLIVVQMINTVASSAGPTVGWPLAYAAPIAGCAIGAVLLVWSQRPRRLAR</sequence>
<accession>A0A8J8MSB9</accession>
<feature type="transmembrane region" description="Helical" evidence="6">
    <location>
        <begin position="334"/>
        <end position="354"/>
    </location>
</feature>
<keyword evidence="8" id="KW-1185">Reference proteome</keyword>
<keyword evidence="4 6" id="KW-1133">Transmembrane helix</keyword>
<dbReference type="InterPro" id="IPR005495">
    <property type="entry name" value="LptG/LptF_permease"/>
</dbReference>
<dbReference type="NCBIfam" id="TIGR04407">
    <property type="entry name" value="LptF_YjgP"/>
    <property type="match status" value="1"/>
</dbReference>
<evidence type="ECO:0000313" key="8">
    <source>
        <dbReference type="Proteomes" id="UP000679284"/>
    </source>
</evidence>
<dbReference type="PANTHER" id="PTHR33529:SF6">
    <property type="entry name" value="YJGP_YJGQ FAMILY PERMEASE"/>
    <property type="match status" value="1"/>
</dbReference>
<keyword evidence="5 6" id="KW-0472">Membrane</keyword>
<dbReference type="PANTHER" id="PTHR33529">
    <property type="entry name" value="SLR0882 PROTEIN-RELATED"/>
    <property type="match status" value="1"/>
</dbReference>
<proteinExistence type="predicted"/>
<dbReference type="KEGG" id="fap:GR316_04645"/>
<dbReference type="Pfam" id="PF03739">
    <property type="entry name" value="LptF_LptG"/>
    <property type="match status" value="1"/>
</dbReference>
<name>A0A8J8MSB9_9RHOB</name>
<dbReference type="InterPro" id="IPR030922">
    <property type="entry name" value="LptF"/>
</dbReference>
<evidence type="ECO:0000256" key="2">
    <source>
        <dbReference type="ARBA" id="ARBA00022475"/>
    </source>
</evidence>
<organism evidence="7 8">
    <name type="scientific">Falsirhodobacter algicola</name>
    <dbReference type="NCBI Taxonomy" id="2692330"/>
    <lineage>
        <taxon>Bacteria</taxon>
        <taxon>Pseudomonadati</taxon>
        <taxon>Pseudomonadota</taxon>
        <taxon>Alphaproteobacteria</taxon>
        <taxon>Rhodobacterales</taxon>
        <taxon>Paracoccaceae</taxon>
        <taxon>Falsirhodobacter</taxon>
    </lineage>
</organism>
<gene>
    <name evidence="7" type="primary">lptF</name>
    <name evidence="7" type="ORF">GR316_04645</name>
</gene>
<keyword evidence="3 6" id="KW-0812">Transmembrane</keyword>
<feature type="transmembrane region" description="Helical" evidence="6">
    <location>
        <begin position="60"/>
        <end position="78"/>
    </location>
</feature>
<protein>
    <submittedName>
        <fullName evidence="7">LPS export ABC transporter permease LptF</fullName>
    </submittedName>
</protein>
<feature type="transmembrane region" description="Helical" evidence="6">
    <location>
        <begin position="308"/>
        <end position="328"/>
    </location>
</feature>
<evidence type="ECO:0000313" key="7">
    <source>
        <dbReference type="EMBL" id="QUS35619.1"/>
    </source>
</evidence>
<feature type="transmembrane region" description="Helical" evidence="6">
    <location>
        <begin position="277"/>
        <end position="296"/>
    </location>
</feature>
<keyword evidence="2" id="KW-1003">Cell membrane</keyword>
<dbReference type="EMBL" id="CP047289">
    <property type="protein sequence ID" value="QUS35619.1"/>
    <property type="molecule type" value="Genomic_DNA"/>
</dbReference>
<reference evidence="7" key="1">
    <citation type="submission" date="2020-01" db="EMBL/GenBank/DDBJ databases">
        <authorList>
            <person name="Yang Y."/>
            <person name="Kwon Y.M."/>
        </authorList>
    </citation>
    <scope>NUCLEOTIDE SEQUENCE</scope>
    <source>
        <strain evidence="7">PG104</strain>
    </source>
</reference>
<evidence type="ECO:0000256" key="3">
    <source>
        <dbReference type="ARBA" id="ARBA00022692"/>
    </source>
</evidence>
<evidence type="ECO:0000256" key="1">
    <source>
        <dbReference type="ARBA" id="ARBA00004651"/>
    </source>
</evidence>